<comment type="caution">
    <text evidence="1">The sequence shown here is derived from an EMBL/GenBank/DDBJ whole genome shotgun (WGS) entry which is preliminary data.</text>
</comment>
<dbReference type="GO" id="GO:0004252">
    <property type="term" value="F:serine-type endopeptidase activity"/>
    <property type="evidence" value="ECO:0007669"/>
    <property type="project" value="InterPro"/>
</dbReference>
<feature type="non-terminal residue" evidence="1">
    <location>
        <position position="185"/>
    </location>
</feature>
<dbReference type="SUPFAM" id="SSF52743">
    <property type="entry name" value="Subtilisin-like"/>
    <property type="match status" value="1"/>
</dbReference>
<dbReference type="InterPro" id="IPR036852">
    <property type="entry name" value="Peptidase_S8/S53_dom_sf"/>
</dbReference>
<organism evidence="1">
    <name type="scientific">marine sediment metagenome</name>
    <dbReference type="NCBI Taxonomy" id="412755"/>
    <lineage>
        <taxon>unclassified sequences</taxon>
        <taxon>metagenomes</taxon>
        <taxon>ecological metagenomes</taxon>
    </lineage>
</organism>
<name>X1QEF3_9ZZZZ</name>
<reference evidence="1" key="1">
    <citation type="journal article" date="2014" name="Front. Microbiol.">
        <title>High frequency of phylogenetically diverse reductive dehalogenase-homologous genes in deep subseafloor sedimentary metagenomes.</title>
        <authorList>
            <person name="Kawai M."/>
            <person name="Futagami T."/>
            <person name="Toyoda A."/>
            <person name="Takaki Y."/>
            <person name="Nishi S."/>
            <person name="Hori S."/>
            <person name="Arai W."/>
            <person name="Tsubouchi T."/>
            <person name="Morono Y."/>
            <person name="Uchiyama I."/>
            <person name="Ito T."/>
            <person name="Fujiyama A."/>
            <person name="Inagaki F."/>
            <person name="Takami H."/>
        </authorList>
    </citation>
    <scope>NUCLEOTIDE SEQUENCE</scope>
    <source>
        <strain evidence="1">Expedition CK06-06</strain>
    </source>
</reference>
<evidence type="ECO:0000313" key="1">
    <source>
        <dbReference type="EMBL" id="GAI49400.1"/>
    </source>
</evidence>
<proteinExistence type="predicted"/>
<dbReference type="EMBL" id="BARV01034672">
    <property type="protein sequence ID" value="GAI49400.1"/>
    <property type="molecule type" value="Genomic_DNA"/>
</dbReference>
<dbReference type="GO" id="GO:0006508">
    <property type="term" value="P:proteolysis"/>
    <property type="evidence" value="ECO:0007669"/>
    <property type="project" value="InterPro"/>
</dbReference>
<accession>X1QEF3</accession>
<evidence type="ECO:0008006" key="2">
    <source>
        <dbReference type="Google" id="ProtNLM"/>
    </source>
</evidence>
<gene>
    <name evidence="1" type="ORF">S06H3_54239</name>
</gene>
<dbReference type="PROSITE" id="PS51892">
    <property type="entry name" value="SUBTILASE"/>
    <property type="match status" value="1"/>
</dbReference>
<dbReference type="Gene3D" id="3.40.50.200">
    <property type="entry name" value="Peptidase S8/S53 domain"/>
    <property type="match status" value="1"/>
</dbReference>
<dbReference type="AlphaFoldDB" id="X1QEF3"/>
<sequence>MIGCAAVALVYGQRPMSPERITALRALSADLHQRCLAERRQVVRMAAAAGIPVRRVLPDGRTAELQRFVNGLPLCYITTNLNAARTVSTNLVWLDGGMGLDLTGSGITAGIWDDGGVLTTHQEFGGRVTRMDGSTFPSDHATHVAGTLIAKGEVSAAQGMASEAVLQSYDWNDDGAEMAGAAAER</sequence>
<protein>
    <recommendedName>
        <fullName evidence="2">Peptidase S8/S53 domain-containing protein</fullName>
    </recommendedName>
</protein>